<keyword evidence="11 12" id="KW-1208">Phospholipid metabolism</keyword>
<dbReference type="PANTHER" id="PTHR21248">
    <property type="entry name" value="CARDIOLIPIN SYNTHASE"/>
    <property type="match status" value="1"/>
</dbReference>
<evidence type="ECO:0000259" key="14">
    <source>
        <dbReference type="PROSITE" id="PS50035"/>
    </source>
</evidence>
<dbReference type="NCBIfam" id="TIGR04265">
    <property type="entry name" value="bac_cardiolipin"/>
    <property type="match status" value="1"/>
</dbReference>
<dbReference type="AlphaFoldDB" id="A0A1T4QIQ0"/>
<protein>
    <recommendedName>
        <fullName evidence="12 13">Cardiolipin synthase</fullName>
        <shortName evidence="12">CL synthase</shortName>
        <ecNumber evidence="12 13">2.7.8.-</ecNumber>
    </recommendedName>
</protein>
<dbReference type="PANTHER" id="PTHR21248:SF22">
    <property type="entry name" value="PHOSPHOLIPASE D"/>
    <property type="match status" value="1"/>
</dbReference>
<evidence type="ECO:0000313" key="15">
    <source>
        <dbReference type="EMBL" id="SKA03670.1"/>
    </source>
</evidence>
<dbReference type="Proteomes" id="UP000190328">
    <property type="component" value="Unassembled WGS sequence"/>
</dbReference>
<dbReference type="HAMAP" id="MF_01916">
    <property type="entry name" value="Cardiolipin_synth_Cls"/>
    <property type="match status" value="1"/>
</dbReference>
<keyword evidence="9 12" id="KW-0472">Membrane</keyword>
<feature type="active site" evidence="12">
    <location>
        <position position="233"/>
    </location>
</feature>
<feature type="active site" evidence="12">
    <location>
        <position position="410"/>
    </location>
</feature>
<dbReference type="EMBL" id="FUXI01000030">
    <property type="protein sequence ID" value="SKA03670.1"/>
    <property type="molecule type" value="Genomic_DNA"/>
</dbReference>
<dbReference type="GO" id="GO:0032049">
    <property type="term" value="P:cardiolipin biosynthetic process"/>
    <property type="evidence" value="ECO:0007669"/>
    <property type="project" value="UniProtKB-UniRule"/>
</dbReference>
<accession>A0A1T4QIQ0</accession>
<dbReference type="FunFam" id="3.30.870.10:FF:000014">
    <property type="entry name" value="Cardiolipin synthase"/>
    <property type="match status" value="1"/>
</dbReference>
<keyword evidence="5 12" id="KW-0812">Transmembrane</keyword>
<sequence length="490" mass="57028">MLNLIIHFFEIALENIELSIIILDVLLAAIIVFRGRKQTSSIWAWLLVLLFLPVVGFFLYLFLGRGISNTRLFDLKMQNRIGNLEEMRLQQEEVAAGKIPQARTGKVDVSSLVYMLTANEKALYANEATLEIFTDGRAKFDALIQDIRKSKHHIHFQYYIFRMDNLGKEIYQELLKAQKRGVKVRMLLDAWGSNDVKKRHFKELTNLGGRVVFFFPLFLPWINPRLNYRNHRKIVVIDGEVGYTGGFNVGDEYLGKKKKFGYWRDNHLRMTGEGVYSLQNRFIMDWNSQHINEIKRPENYFPPIQKKGDTHLQVITSGPDSEEEQIKMTYLKMINLAKEEILIQTPYYIPDESIHQALKLALISGVKVRMQIPNKPDHPFVYWATYSFAAELLSYGAEIETYEKGFIHAKTMIIDAGIASVGSANIDNRSFQLDFEVNTIIYEEKFAKKLRNAFFQDSRDSKRLTQELYNNRKLFIRFKESLARLISPLL</sequence>
<dbReference type="SMART" id="SM00155">
    <property type="entry name" value="PLDc"/>
    <property type="match status" value="2"/>
</dbReference>
<feature type="domain" description="PLD phosphodiesterase" evidence="14">
    <location>
        <begin position="226"/>
        <end position="253"/>
    </location>
</feature>
<dbReference type="GO" id="GO:0008808">
    <property type="term" value="F:cardiolipin synthase activity"/>
    <property type="evidence" value="ECO:0007669"/>
    <property type="project" value="UniProtKB-UniRule"/>
</dbReference>
<dbReference type="PROSITE" id="PS50035">
    <property type="entry name" value="PLD"/>
    <property type="match status" value="2"/>
</dbReference>
<evidence type="ECO:0000256" key="7">
    <source>
        <dbReference type="ARBA" id="ARBA00022989"/>
    </source>
</evidence>
<dbReference type="SUPFAM" id="SSF56024">
    <property type="entry name" value="Phospholipase D/nuclease"/>
    <property type="match status" value="2"/>
</dbReference>
<evidence type="ECO:0000256" key="3">
    <source>
        <dbReference type="ARBA" id="ARBA00022516"/>
    </source>
</evidence>
<organism evidence="15 16">
    <name type="scientific">Pilibacter termitis</name>
    <dbReference type="NCBI Taxonomy" id="263852"/>
    <lineage>
        <taxon>Bacteria</taxon>
        <taxon>Bacillati</taxon>
        <taxon>Bacillota</taxon>
        <taxon>Bacilli</taxon>
        <taxon>Lactobacillales</taxon>
        <taxon>Enterococcaceae</taxon>
        <taxon>Pilibacter</taxon>
    </lineage>
</organism>
<comment type="catalytic activity">
    <reaction evidence="12">
        <text>2 a 1,2-diacyl-sn-glycero-3-phospho-(1'-sn-glycerol) = a cardiolipin + glycerol</text>
        <dbReference type="Rhea" id="RHEA:31451"/>
        <dbReference type="ChEBI" id="CHEBI:17754"/>
        <dbReference type="ChEBI" id="CHEBI:62237"/>
        <dbReference type="ChEBI" id="CHEBI:64716"/>
    </reaction>
</comment>
<keyword evidence="6" id="KW-0677">Repeat</keyword>
<keyword evidence="10 12" id="KW-0594">Phospholipid biosynthesis</keyword>
<proteinExistence type="inferred from homology"/>
<keyword evidence="3 12" id="KW-0444">Lipid biosynthesis</keyword>
<dbReference type="CDD" id="cd09112">
    <property type="entry name" value="PLDc_CLS_2"/>
    <property type="match status" value="1"/>
</dbReference>
<dbReference type="InterPro" id="IPR025202">
    <property type="entry name" value="PLD-like_dom"/>
</dbReference>
<comment type="function">
    <text evidence="12">Catalyzes the reversible phosphatidyl group transfer from one phosphatidylglycerol molecule to another to form cardiolipin (CL) (diphosphatidylglycerol) and glycerol.</text>
</comment>
<keyword evidence="8 12" id="KW-0443">Lipid metabolism</keyword>
<evidence type="ECO:0000256" key="2">
    <source>
        <dbReference type="ARBA" id="ARBA00022475"/>
    </source>
</evidence>
<dbReference type="STRING" id="263852.SAMN02745116_02206"/>
<feature type="transmembrane region" description="Helical" evidence="12">
    <location>
        <begin position="12"/>
        <end position="36"/>
    </location>
</feature>
<keyword evidence="7 12" id="KW-1133">Transmembrane helix</keyword>
<keyword evidence="4 12" id="KW-0808">Transferase</keyword>
<evidence type="ECO:0000256" key="10">
    <source>
        <dbReference type="ARBA" id="ARBA00023209"/>
    </source>
</evidence>
<dbReference type="InterPro" id="IPR022924">
    <property type="entry name" value="Cardiolipin_synthase"/>
</dbReference>
<dbReference type="Pfam" id="PF13091">
    <property type="entry name" value="PLDc_2"/>
    <property type="match status" value="2"/>
</dbReference>
<feature type="active site" evidence="12">
    <location>
        <position position="408"/>
    </location>
</feature>
<dbReference type="Pfam" id="PF13396">
    <property type="entry name" value="PLDc_N"/>
    <property type="match status" value="1"/>
</dbReference>
<feature type="active site" evidence="12">
    <location>
        <position position="231"/>
    </location>
</feature>
<name>A0A1T4QIQ0_9ENTE</name>
<comment type="subcellular location">
    <subcellularLocation>
        <location evidence="1 12">Cell membrane</location>
        <topology evidence="1 12">Multi-pass membrane protein</topology>
    </subcellularLocation>
</comment>
<evidence type="ECO:0000313" key="16">
    <source>
        <dbReference type="Proteomes" id="UP000190328"/>
    </source>
</evidence>
<dbReference type="InterPro" id="IPR001736">
    <property type="entry name" value="PLipase_D/transphosphatidylase"/>
</dbReference>
<evidence type="ECO:0000256" key="13">
    <source>
        <dbReference type="NCBIfam" id="TIGR04265"/>
    </source>
</evidence>
<dbReference type="CDD" id="cd09110">
    <property type="entry name" value="PLDc_CLS_1"/>
    <property type="match status" value="1"/>
</dbReference>
<dbReference type="OrthoDB" id="9762009at2"/>
<dbReference type="GO" id="GO:0005886">
    <property type="term" value="C:plasma membrane"/>
    <property type="evidence" value="ECO:0007669"/>
    <property type="project" value="UniProtKB-SubCell"/>
</dbReference>
<dbReference type="RefSeq" id="WP_078808113.1">
    <property type="nucleotide sequence ID" value="NZ_FUXI01000030.1"/>
</dbReference>
<evidence type="ECO:0000256" key="5">
    <source>
        <dbReference type="ARBA" id="ARBA00022692"/>
    </source>
</evidence>
<keyword evidence="2 12" id="KW-1003">Cell membrane</keyword>
<evidence type="ECO:0000256" key="12">
    <source>
        <dbReference type="HAMAP-Rule" id="MF_01916"/>
    </source>
</evidence>
<keyword evidence="16" id="KW-1185">Reference proteome</keyword>
<evidence type="ECO:0000256" key="6">
    <source>
        <dbReference type="ARBA" id="ARBA00022737"/>
    </source>
</evidence>
<feature type="active site" evidence="12">
    <location>
        <position position="238"/>
    </location>
</feature>
<feature type="domain" description="PLD phosphodiesterase" evidence="14">
    <location>
        <begin position="403"/>
        <end position="430"/>
    </location>
</feature>
<dbReference type="InterPro" id="IPR030874">
    <property type="entry name" value="Cardiolipin_synth_Firmi"/>
</dbReference>
<evidence type="ECO:0000256" key="11">
    <source>
        <dbReference type="ARBA" id="ARBA00023264"/>
    </source>
</evidence>
<evidence type="ECO:0000256" key="9">
    <source>
        <dbReference type="ARBA" id="ARBA00023136"/>
    </source>
</evidence>
<evidence type="ECO:0000256" key="8">
    <source>
        <dbReference type="ARBA" id="ARBA00023098"/>
    </source>
</evidence>
<dbReference type="EC" id="2.7.8.-" evidence="12 13"/>
<evidence type="ECO:0000256" key="4">
    <source>
        <dbReference type="ARBA" id="ARBA00022679"/>
    </source>
</evidence>
<feature type="transmembrane region" description="Helical" evidence="12">
    <location>
        <begin position="42"/>
        <end position="63"/>
    </location>
</feature>
<feature type="active site" evidence="12">
    <location>
        <position position="415"/>
    </location>
</feature>
<evidence type="ECO:0000256" key="1">
    <source>
        <dbReference type="ARBA" id="ARBA00004651"/>
    </source>
</evidence>
<reference evidence="15 16" key="1">
    <citation type="submission" date="2017-02" db="EMBL/GenBank/DDBJ databases">
        <authorList>
            <person name="Peterson S.W."/>
        </authorList>
    </citation>
    <scope>NUCLEOTIDE SEQUENCE [LARGE SCALE GENOMIC DNA]</scope>
    <source>
        <strain evidence="15 16">ATCC BAA-1030</strain>
    </source>
</reference>
<dbReference type="InterPro" id="IPR027379">
    <property type="entry name" value="CLS_N"/>
</dbReference>
<dbReference type="Gene3D" id="3.30.870.10">
    <property type="entry name" value="Endonuclease Chain A"/>
    <property type="match status" value="2"/>
</dbReference>
<gene>
    <name evidence="15" type="ORF">SAMN02745116_02206</name>
</gene>
<comment type="similarity">
    <text evidence="12">Belongs to the phospholipase D family. Cardiolipin synthase subfamily.</text>
</comment>